<keyword evidence="2" id="KW-1185">Reference proteome</keyword>
<proteinExistence type="predicted"/>
<name>A0AB38A1W6_9LACT</name>
<evidence type="ECO:0000313" key="1">
    <source>
        <dbReference type="EMBL" id="SEA69915.1"/>
    </source>
</evidence>
<reference evidence="1 2" key="1">
    <citation type="submission" date="2016-10" db="EMBL/GenBank/DDBJ databases">
        <authorList>
            <person name="Varghese N."/>
            <person name="Submissions S."/>
        </authorList>
    </citation>
    <scope>NUCLEOTIDE SEQUENCE [LARGE SCALE GENOMIC DNA]</scope>
    <source>
        <strain evidence="1 2">DSM 14526</strain>
    </source>
</reference>
<accession>A0AB38A1W6</accession>
<protein>
    <submittedName>
        <fullName evidence="1">Uncharacterized protein</fullName>
    </submittedName>
</protein>
<evidence type="ECO:0000313" key="2">
    <source>
        <dbReference type="Proteomes" id="UP000199042"/>
    </source>
</evidence>
<comment type="caution">
    <text evidence="1">The sequence shown here is derived from an EMBL/GenBank/DDBJ whole genome shotgun (WGS) entry which is preliminary data.</text>
</comment>
<dbReference type="Proteomes" id="UP000199042">
    <property type="component" value="Unassembled WGS sequence"/>
</dbReference>
<sequence length="185" mass="20112">MLTSNTIVPLSVVAAAEIEPSRSLVTNSTSILEKINSNYTPTSTLEKDFNTVEENYIISSEDLAALNAQLFPTQPGKFSTMYVGGDYPKSTVRVLSGKVNLSTVSALAAFLVTKGNLKYAAAIEVANIVFGTNLPSVYYTVNQTTWRTNGITYVEVKTTVWKYSNFTGYIGQGISLKTYSDNGMD</sequence>
<organism evidence="1 2">
    <name type="scientific">Trichococcus collinsii</name>
    <dbReference type="NCBI Taxonomy" id="157076"/>
    <lineage>
        <taxon>Bacteria</taxon>
        <taxon>Bacillati</taxon>
        <taxon>Bacillota</taxon>
        <taxon>Bacilli</taxon>
        <taxon>Lactobacillales</taxon>
        <taxon>Carnobacteriaceae</taxon>
        <taxon>Trichococcus</taxon>
    </lineage>
</organism>
<gene>
    <name evidence="1" type="ORF">SAMN04488525_104232</name>
</gene>
<dbReference type="RefSeq" id="WP_086986263.1">
    <property type="nucleotide sequence ID" value="NZ_FJNA01000002.1"/>
</dbReference>
<dbReference type="EMBL" id="FNQH01000004">
    <property type="protein sequence ID" value="SEA69915.1"/>
    <property type="molecule type" value="Genomic_DNA"/>
</dbReference>
<dbReference type="AlphaFoldDB" id="A0AB38A1W6"/>